<evidence type="ECO:0000313" key="3">
    <source>
        <dbReference type="Proteomes" id="UP001175228"/>
    </source>
</evidence>
<evidence type="ECO:0000313" key="2">
    <source>
        <dbReference type="EMBL" id="KAK0501108.1"/>
    </source>
</evidence>
<proteinExistence type="predicted"/>
<evidence type="ECO:0000256" key="1">
    <source>
        <dbReference type="SAM" id="MobiDB-lite"/>
    </source>
</evidence>
<protein>
    <submittedName>
        <fullName evidence="2">Uncharacterized protein</fullName>
    </submittedName>
</protein>
<reference evidence="2" key="1">
    <citation type="submission" date="2023-06" db="EMBL/GenBank/DDBJ databases">
        <authorList>
            <consortium name="Lawrence Berkeley National Laboratory"/>
            <person name="Ahrendt S."/>
            <person name="Sahu N."/>
            <person name="Indic B."/>
            <person name="Wong-Bajracharya J."/>
            <person name="Merenyi Z."/>
            <person name="Ke H.-M."/>
            <person name="Monk M."/>
            <person name="Kocsube S."/>
            <person name="Drula E."/>
            <person name="Lipzen A."/>
            <person name="Balint B."/>
            <person name="Henrissat B."/>
            <person name="Andreopoulos B."/>
            <person name="Martin F.M."/>
            <person name="Harder C.B."/>
            <person name="Rigling D."/>
            <person name="Ford K.L."/>
            <person name="Foster G.D."/>
            <person name="Pangilinan J."/>
            <person name="Papanicolaou A."/>
            <person name="Barry K."/>
            <person name="LaButti K."/>
            <person name="Viragh M."/>
            <person name="Koriabine M."/>
            <person name="Yan M."/>
            <person name="Riley R."/>
            <person name="Champramary S."/>
            <person name="Plett K.L."/>
            <person name="Tsai I.J."/>
            <person name="Slot J."/>
            <person name="Sipos G."/>
            <person name="Plett J."/>
            <person name="Nagy L.G."/>
            <person name="Grigoriev I.V."/>
        </authorList>
    </citation>
    <scope>NUCLEOTIDE SEQUENCE</scope>
    <source>
        <strain evidence="2">HWK02</strain>
    </source>
</reference>
<name>A0AA39QDV3_9AGAR</name>
<comment type="caution">
    <text evidence="2">The sequence shown here is derived from an EMBL/GenBank/DDBJ whole genome shotgun (WGS) entry which is preliminary data.</text>
</comment>
<dbReference type="AlphaFoldDB" id="A0AA39QDV3"/>
<sequence>MARCKRPPSNATTFAESASAGEKQGPKTRQGLRKAVYVGVNMAFLPTVYHGLFLTQGEGEHETIRLTAKGLAMAIKAKNAALSEKTTSAFDERQMRIVNLRRELSRYKAPTKAKLRKNITLNAISVKSLLLQVPLQTLDYEPSLEKNVLPDLDSNVQYIKHAM</sequence>
<dbReference type="EMBL" id="JAUEPU010000007">
    <property type="protein sequence ID" value="KAK0501108.1"/>
    <property type="molecule type" value="Genomic_DNA"/>
</dbReference>
<organism evidence="2 3">
    <name type="scientific">Armillaria luteobubalina</name>
    <dbReference type="NCBI Taxonomy" id="153913"/>
    <lineage>
        <taxon>Eukaryota</taxon>
        <taxon>Fungi</taxon>
        <taxon>Dikarya</taxon>
        <taxon>Basidiomycota</taxon>
        <taxon>Agaricomycotina</taxon>
        <taxon>Agaricomycetes</taxon>
        <taxon>Agaricomycetidae</taxon>
        <taxon>Agaricales</taxon>
        <taxon>Marasmiineae</taxon>
        <taxon>Physalacriaceae</taxon>
        <taxon>Armillaria</taxon>
    </lineage>
</organism>
<keyword evidence="3" id="KW-1185">Reference proteome</keyword>
<feature type="region of interest" description="Disordered" evidence="1">
    <location>
        <begin position="1"/>
        <end position="30"/>
    </location>
</feature>
<gene>
    <name evidence="2" type="ORF">EDD18DRAFT_1102060</name>
</gene>
<dbReference type="Proteomes" id="UP001175228">
    <property type="component" value="Unassembled WGS sequence"/>
</dbReference>
<accession>A0AA39QDV3</accession>